<feature type="coiled-coil region" evidence="4">
    <location>
        <begin position="119"/>
        <end position="153"/>
    </location>
</feature>
<dbReference type="InterPro" id="IPR051946">
    <property type="entry name" value="Intracell_Traff-Reg"/>
</dbReference>
<dbReference type="Pfam" id="PF04849">
    <property type="entry name" value="HAP1_N"/>
    <property type="match status" value="1"/>
</dbReference>
<dbReference type="GO" id="GO:0017022">
    <property type="term" value="F:myosin binding"/>
    <property type="evidence" value="ECO:0007669"/>
    <property type="project" value="TreeGrafter"/>
</dbReference>
<evidence type="ECO:0000256" key="2">
    <source>
        <dbReference type="ARBA" id="ARBA00023054"/>
    </source>
</evidence>
<dbReference type="EMBL" id="JAHQIW010000791">
    <property type="protein sequence ID" value="KAJ1350050.1"/>
    <property type="molecule type" value="Genomic_DNA"/>
</dbReference>
<dbReference type="SMART" id="SM01424">
    <property type="entry name" value="HAP1_N"/>
    <property type="match status" value="1"/>
</dbReference>
<dbReference type="GO" id="GO:0047496">
    <property type="term" value="P:vesicle transport along microtubule"/>
    <property type="evidence" value="ECO:0007669"/>
    <property type="project" value="TreeGrafter"/>
</dbReference>
<reference evidence="7" key="1">
    <citation type="submission" date="2021-06" db="EMBL/GenBank/DDBJ databases">
        <title>Parelaphostrongylus tenuis whole genome reference sequence.</title>
        <authorList>
            <person name="Garwood T.J."/>
            <person name="Larsen P.A."/>
            <person name="Fountain-Jones N.M."/>
            <person name="Garbe J.R."/>
            <person name="Macchietto M.G."/>
            <person name="Kania S.A."/>
            <person name="Gerhold R.W."/>
            <person name="Richards J.E."/>
            <person name="Wolf T.M."/>
        </authorList>
    </citation>
    <scope>NUCLEOTIDE SEQUENCE</scope>
    <source>
        <strain evidence="7">MNPRO001-30</strain>
        <tissue evidence="7">Meninges</tissue>
    </source>
</reference>
<keyword evidence="3" id="KW-0496">Mitochondrion</keyword>
<comment type="caution">
    <text evidence="7">The sequence shown here is derived from an EMBL/GenBank/DDBJ whole genome shotgun (WGS) entry which is preliminary data.</text>
</comment>
<sequence length="606" mass="67588">MSSEAIRTVTSVDRTSLVEKLMQKDRDLEVAAKLGQALLEQNKDLQQRTEFLEESLAKSSEEMVQLKHELDRKAELLRVYCHYDDDGFTCETMDDSLKKRFERIKLENVQLKHDVFSMRKEMENQIDRDRKRYEEVSRQFEQAQQQIAALHAQVVERGEDYAAQSVVVEKLLREISLKCCRERELTAENADLSRQVDEALQRQNELGTQMNELQERYTELRSMFCDAEEELSRFRSAPPKRAGSIDSLYDSLASELENSDSGFSCTPAASARAGEALNLRLELQRAAAGTIKPSSSKEEFDVPSSVLAEVARKRITIEPAAPPQTPQSEVMTPTEGSRASMRQVEVVRKLTCDASTSCTELAGPSLSPLTPLTPLAASTPKSKGVKEIEGILQLSEPRSICCTPVRSSSTIFNRSFRSFRLSLHSPTTPGDRCSSEDPLENYVAPKMGEPGVPGTRDLNYSLRMLRARRKSSSCSSSIPLRVLPPISQPERSAPPHRGLHSVQNVKYAKAKDEWIGKSTIVGQDHQRMSNVCSGASPVGLEAHEPSSELSRVLYRSELNTSSSLPQRIGGLRSSSSLSVGLRSFTSSFSKSFDDTVSEKGILLRRF</sequence>
<proteinExistence type="predicted"/>
<evidence type="ECO:0000256" key="4">
    <source>
        <dbReference type="SAM" id="Coils"/>
    </source>
</evidence>
<dbReference type="GO" id="GO:0005739">
    <property type="term" value="C:mitochondrion"/>
    <property type="evidence" value="ECO:0007669"/>
    <property type="project" value="UniProtKB-SubCell"/>
</dbReference>
<evidence type="ECO:0000313" key="8">
    <source>
        <dbReference type="Proteomes" id="UP001196413"/>
    </source>
</evidence>
<comment type="subcellular location">
    <subcellularLocation>
        <location evidence="1">Mitochondrion</location>
    </subcellularLocation>
</comment>
<feature type="coiled-coil region" evidence="4">
    <location>
        <begin position="182"/>
        <end position="223"/>
    </location>
</feature>
<accession>A0AAD5QIV8</accession>
<keyword evidence="2 4" id="KW-0175">Coiled coil</keyword>
<dbReference type="PANTHER" id="PTHR15751">
    <property type="entry name" value="TRAFFICKING KINESIN-BINDING PROTEIN"/>
    <property type="match status" value="1"/>
</dbReference>
<evidence type="ECO:0000256" key="5">
    <source>
        <dbReference type="SAM" id="MobiDB-lite"/>
    </source>
</evidence>
<keyword evidence="8" id="KW-1185">Reference proteome</keyword>
<organism evidence="7 8">
    <name type="scientific">Parelaphostrongylus tenuis</name>
    <name type="common">Meningeal worm</name>
    <dbReference type="NCBI Taxonomy" id="148309"/>
    <lineage>
        <taxon>Eukaryota</taxon>
        <taxon>Metazoa</taxon>
        <taxon>Ecdysozoa</taxon>
        <taxon>Nematoda</taxon>
        <taxon>Chromadorea</taxon>
        <taxon>Rhabditida</taxon>
        <taxon>Rhabditina</taxon>
        <taxon>Rhabditomorpha</taxon>
        <taxon>Strongyloidea</taxon>
        <taxon>Metastrongylidae</taxon>
        <taxon>Parelaphostrongylus</taxon>
    </lineage>
</organism>
<dbReference type="Proteomes" id="UP001196413">
    <property type="component" value="Unassembled WGS sequence"/>
</dbReference>
<feature type="domain" description="HAP1 N-terminal" evidence="6">
    <location>
        <begin position="3"/>
        <end position="237"/>
    </location>
</feature>
<name>A0AAD5QIV8_PARTN</name>
<dbReference type="GO" id="GO:0006605">
    <property type="term" value="P:protein targeting"/>
    <property type="evidence" value="ECO:0007669"/>
    <property type="project" value="TreeGrafter"/>
</dbReference>
<dbReference type="PANTHER" id="PTHR15751:SF12">
    <property type="entry name" value="TRAFFICKING KINESIN-BINDING PROTEIN MILT"/>
    <property type="match status" value="1"/>
</dbReference>
<dbReference type="AlphaFoldDB" id="A0AAD5QIV8"/>
<gene>
    <name evidence="7" type="ORF">KIN20_005756</name>
</gene>
<feature type="compositionally biased region" description="Polar residues" evidence="5">
    <location>
        <begin position="326"/>
        <end position="337"/>
    </location>
</feature>
<protein>
    <recommendedName>
        <fullName evidence="6">HAP1 N-terminal domain-containing protein</fullName>
    </recommendedName>
</protein>
<feature type="region of interest" description="Disordered" evidence="5">
    <location>
        <begin position="320"/>
        <end position="341"/>
    </location>
</feature>
<feature type="coiled-coil region" evidence="4">
    <location>
        <begin position="35"/>
        <end position="76"/>
    </location>
</feature>
<evidence type="ECO:0000313" key="7">
    <source>
        <dbReference type="EMBL" id="KAJ1350050.1"/>
    </source>
</evidence>
<evidence type="ECO:0000259" key="6">
    <source>
        <dbReference type="SMART" id="SM01424"/>
    </source>
</evidence>
<dbReference type="GO" id="GO:0048311">
    <property type="term" value="P:mitochondrion distribution"/>
    <property type="evidence" value="ECO:0007669"/>
    <property type="project" value="TreeGrafter"/>
</dbReference>
<dbReference type="InterPro" id="IPR006933">
    <property type="entry name" value="HAP1_N"/>
</dbReference>
<evidence type="ECO:0000256" key="3">
    <source>
        <dbReference type="ARBA" id="ARBA00023128"/>
    </source>
</evidence>
<evidence type="ECO:0000256" key="1">
    <source>
        <dbReference type="ARBA" id="ARBA00004173"/>
    </source>
</evidence>
<dbReference type="GO" id="GO:0031410">
    <property type="term" value="C:cytoplasmic vesicle"/>
    <property type="evidence" value="ECO:0007669"/>
    <property type="project" value="TreeGrafter"/>
</dbReference>